<keyword evidence="1" id="KW-0732">Signal</keyword>
<dbReference type="PROSITE" id="PS51257">
    <property type="entry name" value="PROKAR_LIPOPROTEIN"/>
    <property type="match status" value="1"/>
</dbReference>
<organism evidence="2 3">
    <name type="scientific">Eiseniibacteriota bacterium</name>
    <dbReference type="NCBI Taxonomy" id="2212470"/>
    <lineage>
        <taxon>Bacteria</taxon>
        <taxon>Candidatus Eiseniibacteriota</taxon>
    </lineage>
</organism>
<gene>
    <name evidence="2" type="ORF">HKN21_13800</name>
</gene>
<sequence length="127" mass="13013">MRKILLATMAMSVFLLMGCSGEKTDTAKVEDAAKDAASSMTDAGMQAVQAVLAKGEVEVEVGCAGCVYKLEGAEGCQTAVKIGDTAMMAPKAPIDAHSAGLCAGPKKAKMKGSIQDGKLVTEAMELQ</sequence>
<dbReference type="InterPro" id="IPR045950">
    <property type="entry name" value="DUF6370"/>
</dbReference>
<evidence type="ECO:0000256" key="1">
    <source>
        <dbReference type="SAM" id="SignalP"/>
    </source>
</evidence>
<feature type="chain" id="PRO_5031223920" evidence="1">
    <location>
        <begin position="19"/>
        <end position="127"/>
    </location>
</feature>
<evidence type="ECO:0000313" key="3">
    <source>
        <dbReference type="Proteomes" id="UP000547674"/>
    </source>
</evidence>
<dbReference type="Proteomes" id="UP000547674">
    <property type="component" value="Unassembled WGS sequence"/>
</dbReference>
<dbReference type="AlphaFoldDB" id="A0A7Y2EBF7"/>
<proteinExistence type="predicted"/>
<protein>
    <submittedName>
        <fullName evidence="2">Uncharacterized protein</fullName>
    </submittedName>
</protein>
<accession>A0A7Y2EBF7</accession>
<comment type="caution">
    <text evidence="2">The sequence shown here is derived from an EMBL/GenBank/DDBJ whole genome shotgun (WGS) entry which is preliminary data.</text>
</comment>
<dbReference type="Pfam" id="PF19897">
    <property type="entry name" value="DUF6370"/>
    <property type="match status" value="1"/>
</dbReference>
<dbReference type="EMBL" id="JABDJR010000556">
    <property type="protein sequence ID" value="NNF07832.1"/>
    <property type="molecule type" value="Genomic_DNA"/>
</dbReference>
<reference evidence="2 3" key="1">
    <citation type="submission" date="2020-03" db="EMBL/GenBank/DDBJ databases">
        <title>Metabolic flexibility allows generalist bacteria to become dominant in a frequently disturbed ecosystem.</title>
        <authorList>
            <person name="Chen Y.-J."/>
            <person name="Leung P.M."/>
            <person name="Bay S.K."/>
            <person name="Hugenholtz P."/>
            <person name="Kessler A.J."/>
            <person name="Shelley G."/>
            <person name="Waite D.W."/>
            <person name="Cook P.L."/>
            <person name="Greening C."/>
        </authorList>
    </citation>
    <scope>NUCLEOTIDE SEQUENCE [LARGE SCALE GENOMIC DNA]</scope>
    <source>
        <strain evidence="2">SS_bin_28</strain>
    </source>
</reference>
<name>A0A7Y2EBF7_UNCEI</name>
<feature type="signal peptide" evidence="1">
    <location>
        <begin position="1"/>
        <end position="18"/>
    </location>
</feature>
<evidence type="ECO:0000313" key="2">
    <source>
        <dbReference type="EMBL" id="NNF07832.1"/>
    </source>
</evidence>